<keyword evidence="1" id="KW-0560">Oxidoreductase</keyword>
<keyword evidence="1" id="KW-0408">Iron</keyword>
<dbReference type="EMBL" id="JAHLQT010021845">
    <property type="protein sequence ID" value="KAG7167117.1"/>
    <property type="molecule type" value="Genomic_DNA"/>
</dbReference>
<feature type="domain" description="Fe2OG dioxygenase" evidence="2">
    <location>
        <begin position="175"/>
        <end position="282"/>
    </location>
</feature>
<protein>
    <submittedName>
        <fullName evidence="3">2-oxoglutarate-dependent dioxygenase htyE-like 2</fullName>
    </submittedName>
</protein>
<dbReference type="Proteomes" id="UP000747542">
    <property type="component" value="Unassembled WGS sequence"/>
</dbReference>
<accession>A0A8J5JYT4</accession>
<evidence type="ECO:0000256" key="1">
    <source>
        <dbReference type="RuleBase" id="RU003682"/>
    </source>
</evidence>
<dbReference type="InterPro" id="IPR050231">
    <property type="entry name" value="Iron_ascorbate_oxido_reductase"/>
</dbReference>
<dbReference type="OrthoDB" id="6373289at2759"/>
<evidence type="ECO:0000259" key="2">
    <source>
        <dbReference type="PROSITE" id="PS51471"/>
    </source>
</evidence>
<dbReference type="InterPro" id="IPR026992">
    <property type="entry name" value="DIOX_N"/>
</dbReference>
<evidence type="ECO:0000313" key="3">
    <source>
        <dbReference type="EMBL" id="KAG7167117.1"/>
    </source>
</evidence>
<comment type="caution">
    <text evidence="3">The sequence shown here is derived from an EMBL/GenBank/DDBJ whole genome shotgun (WGS) entry which is preliminary data.</text>
</comment>
<keyword evidence="1" id="KW-0479">Metal-binding</keyword>
<sequence>MKSRMSSKLSSTKKVPVIDLGHLGLGQEPGQEEWQRVTRELYNALTEFGCSYLANHGVPDDQWRLLYDSTIAFFNLEQGKKDRYAFDADKLSGYIGMGSESYSGSTRELCEGLLARRTEQLPDEPEIPSLKPAAESFLKSCKELSERIMAALSLSLGKDPEHLLSIHKERGTDKNITTLRFNHYPPVPSTIPEGTFRFGAHRDFGTITFIFQDDCGGLQVQDSEGSWFDVTPVPGTIFLLAGEFLQFHSGEKFLAPTHKVLIPAGEEARGTARVSILYFVAPDNHIPMRPPGNPSTDTPMTVQEYITSSIKNAQK</sequence>
<reference evidence="3" key="1">
    <citation type="journal article" date="2021" name="Sci. Adv.">
        <title>The American lobster genome reveals insights on longevity, neural, and immune adaptations.</title>
        <authorList>
            <person name="Polinski J.M."/>
            <person name="Zimin A.V."/>
            <person name="Clark K.F."/>
            <person name="Kohn A.B."/>
            <person name="Sadowski N."/>
            <person name="Timp W."/>
            <person name="Ptitsyn A."/>
            <person name="Khanna P."/>
            <person name="Romanova D.Y."/>
            <person name="Williams P."/>
            <person name="Greenwood S.J."/>
            <person name="Moroz L.L."/>
            <person name="Walt D.R."/>
            <person name="Bodnar A.G."/>
        </authorList>
    </citation>
    <scope>NUCLEOTIDE SEQUENCE</scope>
    <source>
        <strain evidence="3">GMGI-L3</strain>
    </source>
</reference>
<dbReference type="InterPro" id="IPR005123">
    <property type="entry name" value="Oxoglu/Fe-dep_dioxygenase_dom"/>
</dbReference>
<dbReference type="PROSITE" id="PS51471">
    <property type="entry name" value="FE2OG_OXY"/>
    <property type="match status" value="1"/>
</dbReference>
<evidence type="ECO:0000313" key="4">
    <source>
        <dbReference type="Proteomes" id="UP000747542"/>
    </source>
</evidence>
<dbReference type="GO" id="GO:0046872">
    <property type="term" value="F:metal ion binding"/>
    <property type="evidence" value="ECO:0007669"/>
    <property type="project" value="UniProtKB-KW"/>
</dbReference>
<organism evidence="3 4">
    <name type="scientific">Homarus americanus</name>
    <name type="common">American lobster</name>
    <dbReference type="NCBI Taxonomy" id="6706"/>
    <lineage>
        <taxon>Eukaryota</taxon>
        <taxon>Metazoa</taxon>
        <taxon>Ecdysozoa</taxon>
        <taxon>Arthropoda</taxon>
        <taxon>Crustacea</taxon>
        <taxon>Multicrustacea</taxon>
        <taxon>Malacostraca</taxon>
        <taxon>Eumalacostraca</taxon>
        <taxon>Eucarida</taxon>
        <taxon>Decapoda</taxon>
        <taxon>Pleocyemata</taxon>
        <taxon>Astacidea</taxon>
        <taxon>Nephropoidea</taxon>
        <taxon>Nephropidae</taxon>
        <taxon>Homarus</taxon>
    </lineage>
</organism>
<dbReference type="Pfam" id="PF03171">
    <property type="entry name" value="2OG-FeII_Oxy"/>
    <property type="match status" value="1"/>
</dbReference>
<keyword evidence="3" id="KW-0223">Dioxygenase</keyword>
<comment type="similarity">
    <text evidence="1">Belongs to the iron/ascorbate-dependent oxidoreductase family.</text>
</comment>
<dbReference type="AlphaFoldDB" id="A0A8J5JYT4"/>
<dbReference type="GO" id="GO:0051213">
    <property type="term" value="F:dioxygenase activity"/>
    <property type="evidence" value="ECO:0007669"/>
    <property type="project" value="UniProtKB-KW"/>
</dbReference>
<dbReference type="InterPro" id="IPR044861">
    <property type="entry name" value="IPNS-like_FE2OG_OXY"/>
</dbReference>
<keyword evidence="4" id="KW-1185">Reference proteome</keyword>
<dbReference type="PANTHER" id="PTHR47990">
    <property type="entry name" value="2-OXOGLUTARATE (2OG) AND FE(II)-DEPENDENT OXYGENASE SUPERFAMILY PROTEIN-RELATED"/>
    <property type="match status" value="1"/>
</dbReference>
<gene>
    <name evidence="3" type="primary">htyE-L2</name>
    <name evidence="3" type="ORF">Hamer_G005454</name>
</gene>
<name>A0A8J5JYT4_HOMAM</name>
<dbReference type="Pfam" id="PF14226">
    <property type="entry name" value="DIOX_N"/>
    <property type="match status" value="1"/>
</dbReference>
<proteinExistence type="inferred from homology"/>